<comment type="caution">
    <text evidence="2">The sequence shown here is derived from an EMBL/GenBank/DDBJ whole genome shotgun (WGS) entry which is preliminary data.</text>
</comment>
<name>A0A9X0D0T8_9CNID</name>
<feature type="region of interest" description="Disordered" evidence="1">
    <location>
        <begin position="22"/>
        <end position="72"/>
    </location>
</feature>
<proteinExistence type="predicted"/>
<evidence type="ECO:0000256" key="1">
    <source>
        <dbReference type="SAM" id="MobiDB-lite"/>
    </source>
</evidence>
<evidence type="ECO:0000313" key="3">
    <source>
        <dbReference type="Proteomes" id="UP001163046"/>
    </source>
</evidence>
<accession>A0A9X0D0T8</accession>
<evidence type="ECO:0000313" key="2">
    <source>
        <dbReference type="EMBL" id="KAJ7382635.1"/>
    </source>
</evidence>
<keyword evidence="3" id="KW-1185">Reference proteome</keyword>
<reference evidence="2" key="1">
    <citation type="submission" date="2023-01" db="EMBL/GenBank/DDBJ databases">
        <title>Genome assembly of the deep-sea coral Lophelia pertusa.</title>
        <authorList>
            <person name="Herrera S."/>
            <person name="Cordes E."/>
        </authorList>
    </citation>
    <scope>NUCLEOTIDE SEQUENCE</scope>
    <source>
        <strain evidence="2">USNM1676648</strain>
        <tissue evidence="2">Polyp</tissue>
    </source>
</reference>
<sequence>MLIIDYLLDTYNFIMCRMFKPSADSGTSATQEDAMDMSEDSGLTTSYETPPPSASGVATRCEMPAQPQVDNM</sequence>
<organism evidence="2 3">
    <name type="scientific">Desmophyllum pertusum</name>
    <dbReference type="NCBI Taxonomy" id="174260"/>
    <lineage>
        <taxon>Eukaryota</taxon>
        <taxon>Metazoa</taxon>
        <taxon>Cnidaria</taxon>
        <taxon>Anthozoa</taxon>
        <taxon>Hexacorallia</taxon>
        <taxon>Scleractinia</taxon>
        <taxon>Caryophylliina</taxon>
        <taxon>Caryophylliidae</taxon>
        <taxon>Desmophyllum</taxon>
    </lineage>
</organism>
<dbReference type="AlphaFoldDB" id="A0A9X0D0T8"/>
<gene>
    <name evidence="2" type="ORF">OS493_033691</name>
</gene>
<dbReference type="EMBL" id="MU825918">
    <property type="protein sequence ID" value="KAJ7382635.1"/>
    <property type="molecule type" value="Genomic_DNA"/>
</dbReference>
<protein>
    <submittedName>
        <fullName evidence="2">Uncharacterized protein</fullName>
    </submittedName>
</protein>
<dbReference type="OrthoDB" id="272810at2759"/>
<dbReference type="Proteomes" id="UP001163046">
    <property type="component" value="Unassembled WGS sequence"/>
</dbReference>